<protein>
    <recommendedName>
        <fullName evidence="13">FCH-domain-containing protein</fullName>
    </recommendedName>
</protein>
<evidence type="ECO:0008006" key="13">
    <source>
        <dbReference type="Google" id="ProtNLM"/>
    </source>
</evidence>
<dbReference type="Pfam" id="PF00611">
    <property type="entry name" value="FCH"/>
    <property type="match status" value="1"/>
</dbReference>
<evidence type="ECO:0000256" key="6">
    <source>
        <dbReference type="PROSITE-ProRule" id="PRU01077"/>
    </source>
</evidence>
<dbReference type="InterPro" id="IPR036028">
    <property type="entry name" value="SH3-like_dom_sf"/>
</dbReference>
<dbReference type="AlphaFoldDB" id="A0A1Y2FFN5"/>
<feature type="domain" description="SH3" evidence="8">
    <location>
        <begin position="531"/>
        <end position="591"/>
    </location>
</feature>
<dbReference type="InterPro" id="IPR057870">
    <property type="entry name" value="HR1_TOCA"/>
</dbReference>
<dbReference type="SMART" id="SM00109">
    <property type="entry name" value="C1"/>
    <property type="match status" value="1"/>
</dbReference>
<dbReference type="Pfam" id="PF14604">
    <property type="entry name" value="SH3_9"/>
    <property type="match status" value="1"/>
</dbReference>
<evidence type="ECO:0000256" key="7">
    <source>
        <dbReference type="SAM" id="MobiDB-lite"/>
    </source>
</evidence>
<dbReference type="PROSITE" id="PS50002">
    <property type="entry name" value="SH3"/>
    <property type="match status" value="2"/>
</dbReference>
<dbReference type="InterPro" id="IPR046349">
    <property type="entry name" value="C1-like_sf"/>
</dbReference>
<evidence type="ECO:0000256" key="5">
    <source>
        <dbReference type="PROSITE-ProRule" id="PRU00192"/>
    </source>
</evidence>
<dbReference type="GO" id="GO:0030864">
    <property type="term" value="C:cortical actin cytoskeleton"/>
    <property type="evidence" value="ECO:0007669"/>
    <property type="project" value="UniProtKB-ARBA"/>
</dbReference>
<dbReference type="CDD" id="cd20824">
    <property type="entry name" value="C1_SpBZZ1-like"/>
    <property type="match status" value="1"/>
</dbReference>
<keyword evidence="1 5" id="KW-0728">SH3 domain</keyword>
<dbReference type="PROSITE" id="PS50081">
    <property type="entry name" value="ZF_DAG_PE_2"/>
    <property type="match status" value="1"/>
</dbReference>
<feature type="domain" description="F-BAR" evidence="10">
    <location>
        <begin position="1"/>
        <end position="269"/>
    </location>
</feature>
<evidence type="ECO:0000259" key="8">
    <source>
        <dbReference type="PROSITE" id="PS50002"/>
    </source>
</evidence>
<dbReference type="SUPFAM" id="SSF50044">
    <property type="entry name" value="SH3-domain"/>
    <property type="match status" value="2"/>
</dbReference>
<dbReference type="GO" id="GO:0030036">
    <property type="term" value="P:actin cytoskeleton organization"/>
    <property type="evidence" value="ECO:0007669"/>
    <property type="project" value="UniProtKB-ARBA"/>
</dbReference>
<dbReference type="Gene3D" id="2.30.30.40">
    <property type="entry name" value="SH3 Domains"/>
    <property type="match status" value="2"/>
</dbReference>
<dbReference type="Pfam" id="PF00130">
    <property type="entry name" value="C1_1"/>
    <property type="match status" value="1"/>
</dbReference>
<feature type="region of interest" description="Disordered" evidence="7">
    <location>
        <begin position="491"/>
        <end position="523"/>
    </location>
</feature>
<comment type="caution">
    <text evidence="11">The sequence shown here is derived from an EMBL/GenBank/DDBJ whole genome shotgun (WGS) entry which is preliminary data.</text>
</comment>
<dbReference type="EMBL" id="MCOG01000008">
    <property type="protein sequence ID" value="ORY82722.1"/>
    <property type="molecule type" value="Genomic_DNA"/>
</dbReference>
<dbReference type="OrthoDB" id="8783038at2759"/>
<keyword evidence="2" id="KW-0479">Metal-binding</keyword>
<name>A0A1Y2FFN5_9FUNG</name>
<dbReference type="PRINTS" id="PR00452">
    <property type="entry name" value="SH3DOMAIN"/>
</dbReference>
<gene>
    <name evidence="11" type="ORF">LY90DRAFT_697383</name>
</gene>
<dbReference type="SMART" id="SM00055">
    <property type="entry name" value="FCH"/>
    <property type="match status" value="1"/>
</dbReference>
<evidence type="ECO:0000313" key="12">
    <source>
        <dbReference type="Proteomes" id="UP000193920"/>
    </source>
</evidence>
<dbReference type="InterPro" id="IPR027267">
    <property type="entry name" value="AH/BAR_dom_sf"/>
</dbReference>
<organism evidence="11 12">
    <name type="scientific">Neocallimastix californiae</name>
    <dbReference type="NCBI Taxonomy" id="1754190"/>
    <lineage>
        <taxon>Eukaryota</taxon>
        <taxon>Fungi</taxon>
        <taxon>Fungi incertae sedis</taxon>
        <taxon>Chytridiomycota</taxon>
        <taxon>Chytridiomycota incertae sedis</taxon>
        <taxon>Neocallimastigomycetes</taxon>
        <taxon>Neocallimastigales</taxon>
        <taxon>Neocallimastigaceae</taxon>
        <taxon>Neocallimastix</taxon>
    </lineage>
</organism>
<dbReference type="SUPFAM" id="SSF57889">
    <property type="entry name" value="Cysteine-rich domain"/>
    <property type="match status" value="1"/>
</dbReference>
<feature type="compositionally biased region" description="Acidic residues" evidence="7">
    <location>
        <begin position="507"/>
        <end position="516"/>
    </location>
</feature>
<evidence type="ECO:0000313" key="11">
    <source>
        <dbReference type="EMBL" id="ORY82722.1"/>
    </source>
</evidence>
<dbReference type="Gene3D" id="1.20.1270.60">
    <property type="entry name" value="Arfaptin homology (AH) domain/BAR domain"/>
    <property type="match status" value="1"/>
</dbReference>
<dbReference type="Gene3D" id="3.30.60.20">
    <property type="match status" value="1"/>
</dbReference>
<dbReference type="STRING" id="1754190.A0A1Y2FFN5"/>
<evidence type="ECO:0000259" key="9">
    <source>
        <dbReference type="PROSITE" id="PS50081"/>
    </source>
</evidence>
<keyword evidence="4 6" id="KW-0175">Coiled coil</keyword>
<dbReference type="Pfam" id="PF25610">
    <property type="entry name" value="HR1_TOCA"/>
    <property type="match status" value="1"/>
</dbReference>
<proteinExistence type="predicted"/>
<dbReference type="PANTHER" id="PTHR15735:SF21">
    <property type="entry name" value="PROTEIN NERVOUS WRECK"/>
    <property type="match status" value="1"/>
</dbReference>
<dbReference type="GO" id="GO:0030833">
    <property type="term" value="P:regulation of actin filament polymerization"/>
    <property type="evidence" value="ECO:0007669"/>
    <property type="project" value="TreeGrafter"/>
</dbReference>
<evidence type="ECO:0000256" key="2">
    <source>
        <dbReference type="ARBA" id="ARBA00022723"/>
    </source>
</evidence>
<accession>A0A1Y2FFN5</accession>
<dbReference type="Proteomes" id="UP000193920">
    <property type="component" value="Unassembled WGS sequence"/>
</dbReference>
<evidence type="ECO:0000256" key="3">
    <source>
        <dbReference type="ARBA" id="ARBA00022833"/>
    </source>
</evidence>
<feature type="domain" description="SH3" evidence="8">
    <location>
        <begin position="607"/>
        <end position="668"/>
    </location>
</feature>
<reference evidence="11 12" key="1">
    <citation type="submission" date="2016-08" db="EMBL/GenBank/DDBJ databases">
        <title>A Parts List for Fungal Cellulosomes Revealed by Comparative Genomics.</title>
        <authorList>
            <consortium name="DOE Joint Genome Institute"/>
            <person name="Haitjema C.H."/>
            <person name="Gilmore S.P."/>
            <person name="Henske J.K."/>
            <person name="Solomon K.V."/>
            <person name="De Groot R."/>
            <person name="Kuo A."/>
            <person name="Mondo S.J."/>
            <person name="Salamov A.A."/>
            <person name="Labutti K."/>
            <person name="Zhao Z."/>
            <person name="Chiniquy J."/>
            <person name="Barry K."/>
            <person name="Brewer H.M."/>
            <person name="Purvine S.O."/>
            <person name="Wright A.T."/>
            <person name="Boxma B."/>
            <person name="Van Alen T."/>
            <person name="Hackstein J.H."/>
            <person name="Baker S.E."/>
            <person name="Grigoriev I.V."/>
            <person name="O'Malley M.A."/>
        </authorList>
    </citation>
    <scope>NUCLEOTIDE SEQUENCE [LARGE SCALE GENOMIC DNA]</scope>
    <source>
        <strain evidence="11 12">G1</strain>
    </source>
</reference>
<sequence length="668" mass="75814">MSFGSELQDVQSVNNYLLNDLAFIQDFRELVKERFSIEKEYIHKLENLQKKYVQKNEKRGLSLSIGSIKGQNGESTIPNISTFQQVYDKFIEKFDDTVKERNDYAAKLNTLSDNIKAKINKKEELRKKHMDYYSKINSEVLNMSAETDKNEVKFREACSNTDALKKKIDSTGDDKKSKRNLEQSIIDMNNKKNIYILSLRVANAYNEKFINVEIHNILDSMQEFHESVMEYYKSICNEYLESENELYQNIESSNEEVIEGNNQIDIPSDVNLYIKYNKPRDWKQPEIKRIPTISLGEIKDAIYTNDDNAVTFLRNILLKLQQNLSILKDDISSKNKEIEGINGMYQTYKATPSFGDPDEALQKLTDAKKEIAHLQLEELKCEVQIKVITEAIGYDETSIVPHNFKNKKIINKTICSFCGESLWGKGLACRECGYLCHTKCELNVPPNCGKVKLPKNKRTSINSINSVSSVPASSNERISLPISHTIASFPTTSSSMKSPISAKNPFLEDDDDDDDTNNVNPFSSSSDLNISSLLTMKAAYDYTKQNSDEVDLRAGEIVTIIEDDKGDGWAKVSCSSGTGLVPANYLESISNIPNYTTSNNGHTSFLSNLKRAKVIYDYQSQVDEELTITQDDIVTFIENSDPGWIKVKNEKTGNIGLIPESYVEYLST</sequence>
<dbReference type="PROSITE" id="PS51741">
    <property type="entry name" value="F_BAR"/>
    <property type="match status" value="1"/>
</dbReference>
<evidence type="ECO:0000256" key="4">
    <source>
        <dbReference type="ARBA" id="ARBA00023054"/>
    </source>
</evidence>
<dbReference type="SUPFAM" id="SSF103657">
    <property type="entry name" value="BAR/IMD domain-like"/>
    <property type="match status" value="1"/>
</dbReference>
<keyword evidence="12" id="KW-1185">Reference proteome</keyword>
<dbReference type="PANTHER" id="PTHR15735">
    <property type="entry name" value="FCH AND DOUBLE SH3 DOMAINS PROTEIN"/>
    <property type="match status" value="1"/>
</dbReference>
<evidence type="ECO:0000256" key="1">
    <source>
        <dbReference type="ARBA" id="ARBA00022443"/>
    </source>
</evidence>
<dbReference type="InterPro" id="IPR002219">
    <property type="entry name" value="PKC_DAG/PE"/>
</dbReference>
<dbReference type="InterPro" id="IPR031160">
    <property type="entry name" value="F_BAR_dom"/>
</dbReference>
<dbReference type="Gene3D" id="6.10.140.470">
    <property type="match status" value="1"/>
</dbReference>
<dbReference type="InterPro" id="IPR001452">
    <property type="entry name" value="SH3_domain"/>
</dbReference>
<dbReference type="PROSITE" id="PS00479">
    <property type="entry name" value="ZF_DAG_PE_1"/>
    <property type="match status" value="1"/>
</dbReference>
<evidence type="ECO:0000259" key="10">
    <source>
        <dbReference type="PROSITE" id="PS51741"/>
    </source>
</evidence>
<feature type="domain" description="Phorbol-ester/DAG-type" evidence="9">
    <location>
        <begin position="401"/>
        <end position="448"/>
    </location>
</feature>
<keyword evidence="3" id="KW-0862">Zinc</keyword>
<dbReference type="SMART" id="SM00326">
    <property type="entry name" value="SH3"/>
    <property type="match status" value="2"/>
</dbReference>
<dbReference type="InterPro" id="IPR001060">
    <property type="entry name" value="FCH_dom"/>
</dbReference>
<dbReference type="Pfam" id="PF00018">
    <property type="entry name" value="SH3_1"/>
    <property type="match status" value="1"/>
</dbReference>
<dbReference type="GO" id="GO:0046872">
    <property type="term" value="F:metal ion binding"/>
    <property type="evidence" value="ECO:0007669"/>
    <property type="project" value="UniProtKB-KW"/>
</dbReference>